<dbReference type="CDD" id="cd07043">
    <property type="entry name" value="STAS_anti-anti-sigma_factors"/>
    <property type="match status" value="1"/>
</dbReference>
<dbReference type="Pfam" id="PF13466">
    <property type="entry name" value="STAS_2"/>
    <property type="match status" value="1"/>
</dbReference>
<dbReference type="RefSeq" id="WP_378616900.1">
    <property type="nucleotide sequence ID" value="NZ_JBHSAX010000033.1"/>
</dbReference>
<gene>
    <name evidence="3" type="ORF">ACFO0B_30330</name>
</gene>
<dbReference type="EMBL" id="JBHSAX010000033">
    <property type="protein sequence ID" value="MFC3966306.1"/>
    <property type="molecule type" value="Genomic_DNA"/>
</dbReference>
<dbReference type="InterPro" id="IPR036513">
    <property type="entry name" value="STAS_dom_sf"/>
</dbReference>
<name>A0ABV8E420_9NOCA</name>
<feature type="compositionally biased region" description="Pro residues" evidence="1">
    <location>
        <begin position="7"/>
        <end position="16"/>
    </location>
</feature>
<evidence type="ECO:0000259" key="2">
    <source>
        <dbReference type="PROSITE" id="PS50801"/>
    </source>
</evidence>
<reference evidence="4" key="1">
    <citation type="journal article" date="2019" name="Int. J. Syst. Evol. Microbiol.">
        <title>The Global Catalogue of Microorganisms (GCM) 10K type strain sequencing project: providing services to taxonomists for standard genome sequencing and annotation.</title>
        <authorList>
            <consortium name="The Broad Institute Genomics Platform"/>
            <consortium name="The Broad Institute Genome Sequencing Center for Infectious Disease"/>
            <person name="Wu L."/>
            <person name="Ma J."/>
        </authorList>
    </citation>
    <scope>NUCLEOTIDE SEQUENCE [LARGE SCALE GENOMIC DNA]</scope>
    <source>
        <strain evidence="4">CGMCC 4.7330</strain>
    </source>
</reference>
<feature type="domain" description="STAS" evidence="2">
    <location>
        <begin position="43"/>
        <end position="137"/>
    </location>
</feature>
<dbReference type="InterPro" id="IPR002645">
    <property type="entry name" value="STAS_dom"/>
</dbReference>
<evidence type="ECO:0000313" key="4">
    <source>
        <dbReference type="Proteomes" id="UP001595696"/>
    </source>
</evidence>
<dbReference type="PROSITE" id="PS50801">
    <property type="entry name" value="STAS"/>
    <property type="match status" value="1"/>
</dbReference>
<sequence length="141" mass="14316">MIVLAPPRQPIAPPAPAAKRGSPADRLRVAVTHPGAALTLCAVAGDVDGYTAEIFARRLGAALDLPAPLVAVDLSKVTFFGSAGLRALLHIRAELEGAGRSLCVLAGTPCVDRLLAVAAVEPPVRTVRDLAAAAALAARTS</sequence>
<feature type="region of interest" description="Disordered" evidence="1">
    <location>
        <begin position="1"/>
        <end position="24"/>
    </location>
</feature>
<evidence type="ECO:0000313" key="3">
    <source>
        <dbReference type="EMBL" id="MFC3966306.1"/>
    </source>
</evidence>
<proteinExistence type="predicted"/>
<dbReference type="SUPFAM" id="SSF52091">
    <property type="entry name" value="SpoIIaa-like"/>
    <property type="match status" value="1"/>
</dbReference>
<dbReference type="Proteomes" id="UP001595696">
    <property type="component" value="Unassembled WGS sequence"/>
</dbReference>
<organism evidence="3 4">
    <name type="scientific">Nocardia jiangsuensis</name>
    <dbReference type="NCBI Taxonomy" id="1691563"/>
    <lineage>
        <taxon>Bacteria</taxon>
        <taxon>Bacillati</taxon>
        <taxon>Actinomycetota</taxon>
        <taxon>Actinomycetes</taxon>
        <taxon>Mycobacteriales</taxon>
        <taxon>Nocardiaceae</taxon>
        <taxon>Nocardia</taxon>
    </lineage>
</organism>
<accession>A0ABV8E420</accession>
<keyword evidence="4" id="KW-1185">Reference proteome</keyword>
<protein>
    <submittedName>
        <fullName evidence="3">STAS domain-containing protein</fullName>
    </submittedName>
</protein>
<comment type="caution">
    <text evidence="3">The sequence shown here is derived from an EMBL/GenBank/DDBJ whole genome shotgun (WGS) entry which is preliminary data.</text>
</comment>
<evidence type="ECO:0000256" key="1">
    <source>
        <dbReference type="SAM" id="MobiDB-lite"/>
    </source>
</evidence>
<dbReference type="InterPro" id="IPR058548">
    <property type="entry name" value="MlaB-like_STAS"/>
</dbReference>
<dbReference type="Gene3D" id="3.30.750.24">
    <property type="entry name" value="STAS domain"/>
    <property type="match status" value="1"/>
</dbReference>